<accession>A0A507D1Q1</accession>
<evidence type="ECO:0000313" key="7">
    <source>
        <dbReference type="EMBL" id="TPX45170.1"/>
    </source>
</evidence>
<organism evidence="7 9">
    <name type="scientific">Synchytrium endobioticum</name>
    <dbReference type="NCBI Taxonomy" id="286115"/>
    <lineage>
        <taxon>Eukaryota</taxon>
        <taxon>Fungi</taxon>
        <taxon>Fungi incertae sedis</taxon>
        <taxon>Chytridiomycota</taxon>
        <taxon>Chytridiomycota incertae sedis</taxon>
        <taxon>Chytridiomycetes</taxon>
        <taxon>Synchytriales</taxon>
        <taxon>Synchytriaceae</taxon>
        <taxon>Synchytrium</taxon>
    </lineage>
</organism>
<proteinExistence type="predicted"/>
<dbReference type="Proteomes" id="UP000317494">
    <property type="component" value="Unassembled WGS sequence"/>
</dbReference>
<evidence type="ECO:0000313" key="8">
    <source>
        <dbReference type="Proteomes" id="UP000317494"/>
    </source>
</evidence>
<evidence type="ECO:0000313" key="6">
    <source>
        <dbReference type="EMBL" id="TPX41988.1"/>
    </source>
</evidence>
<comment type="subcellular location">
    <subcellularLocation>
        <location evidence="1">Membrane</location>
        <topology evidence="1">Multi-pass membrane protein</topology>
    </subcellularLocation>
</comment>
<dbReference type="EMBL" id="QEAM01000152">
    <property type="protein sequence ID" value="TPX45170.1"/>
    <property type="molecule type" value="Genomic_DNA"/>
</dbReference>
<dbReference type="EMBL" id="QEAN01000249">
    <property type="protein sequence ID" value="TPX41988.1"/>
    <property type="molecule type" value="Genomic_DNA"/>
</dbReference>
<sequence>MDPPATMDNPNSSWVNHRGAWATNISVIISLKIIFSSIPGMSSEASWTLTNLCYNTGTFIMFHWVSGTPFTLNQNENADLTLWEQMDGGLQFTPSKKFLFGLPIVLFLLSTHYTHYDFATFMINLASLIVVLVSKLPSMHMKRIFSEDIPIDKAD</sequence>
<evidence type="ECO:0000256" key="2">
    <source>
        <dbReference type="ARBA" id="ARBA00022692"/>
    </source>
</evidence>
<reference evidence="8 9" key="1">
    <citation type="journal article" date="2019" name="Sci. Rep.">
        <title>Comparative genomics of chytrid fungi reveal insights into the obligate biotrophic and pathogenic lifestyle of Synchytrium endobioticum.</title>
        <authorList>
            <person name="van de Vossenberg B.T.L.H."/>
            <person name="Warris S."/>
            <person name="Nguyen H.D.T."/>
            <person name="van Gent-Pelzer M.P.E."/>
            <person name="Joly D.L."/>
            <person name="van de Geest H.C."/>
            <person name="Bonants P.J.M."/>
            <person name="Smith D.S."/>
            <person name="Levesque C.A."/>
            <person name="van der Lee T.A.J."/>
        </authorList>
    </citation>
    <scope>NUCLEOTIDE SEQUENCE [LARGE SCALE GENOMIC DNA]</scope>
    <source>
        <strain evidence="7 9">LEV6574</strain>
        <strain evidence="6 8">MB42</strain>
    </source>
</reference>
<keyword evidence="3 5" id="KW-1133">Transmembrane helix</keyword>
<keyword evidence="2 5" id="KW-0812">Transmembrane</keyword>
<evidence type="ECO:0000256" key="4">
    <source>
        <dbReference type="ARBA" id="ARBA00023136"/>
    </source>
</evidence>
<feature type="transmembrane region" description="Helical" evidence="5">
    <location>
        <begin position="20"/>
        <end position="38"/>
    </location>
</feature>
<dbReference type="Pfam" id="PF04061">
    <property type="entry name" value="ORMDL"/>
    <property type="match status" value="1"/>
</dbReference>
<evidence type="ECO:0008006" key="10">
    <source>
        <dbReference type="Google" id="ProtNLM"/>
    </source>
</evidence>
<dbReference type="STRING" id="286115.A0A507D1Q1"/>
<feature type="transmembrane region" description="Helical" evidence="5">
    <location>
        <begin position="121"/>
        <end position="138"/>
    </location>
</feature>
<keyword evidence="4 5" id="KW-0472">Membrane</keyword>
<dbReference type="PANTHER" id="PTHR12665">
    <property type="entry name" value="ORMDL PROTEINS"/>
    <property type="match status" value="1"/>
</dbReference>
<evidence type="ECO:0000313" key="9">
    <source>
        <dbReference type="Proteomes" id="UP000320475"/>
    </source>
</evidence>
<evidence type="ECO:0000256" key="5">
    <source>
        <dbReference type="SAM" id="Phobius"/>
    </source>
</evidence>
<comment type="caution">
    <text evidence="7">The sequence shown here is derived from an EMBL/GenBank/DDBJ whole genome shotgun (WGS) entry which is preliminary data.</text>
</comment>
<dbReference type="VEuPathDB" id="FungiDB:SeMB42_g05326"/>
<dbReference type="Proteomes" id="UP000320475">
    <property type="component" value="Unassembled WGS sequence"/>
</dbReference>
<protein>
    <recommendedName>
        <fullName evidence="10">ORMDL family protein</fullName>
    </recommendedName>
</protein>
<name>A0A507D1Q1_9FUNG</name>
<gene>
    <name evidence="7" type="ORF">SeLEV6574_g04044</name>
    <name evidence="6" type="ORF">SeMB42_g05326</name>
</gene>
<keyword evidence="8" id="KW-1185">Reference proteome</keyword>
<dbReference type="GO" id="GO:0005789">
    <property type="term" value="C:endoplasmic reticulum membrane"/>
    <property type="evidence" value="ECO:0007669"/>
    <property type="project" value="InterPro"/>
</dbReference>
<dbReference type="AlphaFoldDB" id="A0A507D1Q1"/>
<dbReference type="PIRSF" id="PIRSF018147">
    <property type="entry name" value="ORMDL"/>
    <property type="match status" value="1"/>
</dbReference>
<evidence type="ECO:0000256" key="1">
    <source>
        <dbReference type="ARBA" id="ARBA00004141"/>
    </source>
</evidence>
<dbReference type="InterPro" id="IPR007203">
    <property type="entry name" value="ORMDL"/>
</dbReference>
<evidence type="ECO:0000256" key="3">
    <source>
        <dbReference type="ARBA" id="ARBA00022989"/>
    </source>
</evidence>
<dbReference type="OrthoDB" id="1932233at2759"/>